<comment type="caution">
    <text evidence="1">The sequence shown here is derived from an EMBL/GenBank/DDBJ whole genome shotgun (WGS) entry which is preliminary data.</text>
</comment>
<organism evidence="1 2">
    <name type="scientific">Candidatus Marithioploca araucensis</name>
    <dbReference type="NCBI Taxonomy" id="70273"/>
    <lineage>
        <taxon>Bacteria</taxon>
        <taxon>Pseudomonadati</taxon>
        <taxon>Pseudomonadota</taxon>
        <taxon>Gammaproteobacteria</taxon>
        <taxon>Thiotrichales</taxon>
        <taxon>Thiotrichaceae</taxon>
        <taxon>Candidatus Marithioploca</taxon>
    </lineage>
</organism>
<name>A0ABT7VQ39_9GAMM</name>
<reference evidence="1" key="1">
    <citation type="submission" date="2023-06" db="EMBL/GenBank/DDBJ databases">
        <title>Uncultivated large filamentous bacteria from sulfidic sediments reveal new species and different genomic features in energy metabolism and defense.</title>
        <authorList>
            <person name="Fonseca A."/>
        </authorList>
    </citation>
    <scope>NUCLEOTIDE SEQUENCE</scope>
    <source>
        <strain evidence="1">HSG4</strain>
    </source>
</reference>
<dbReference type="EMBL" id="JAUCGM010000003">
    <property type="protein sequence ID" value="MDM8561762.1"/>
    <property type="molecule type" value="Genomic_DNA"/>
</dbReference>
<evidence type="ECO:0000313" key="1">
    <source>
        <dbReference type="EMBL" id="MDM8561762.1"/>
    </source>
</evidence>
<dbReference type="Proteomes" id="UP001171945">
    <property type="component" value="Unassembled WGS sequence"/>
</dbReference>
<keyword evidence="2" id="KW-1185">Reference proteome</keyword>
<accession>A0ABT7VQ39</accession>
<proteinExistence type="predicted"/>
<gene>
    <name evidence="1" type="ORF">QUF54_00230</name>
</gene>
<protein>
    <submittedName>
        <fullName evidence="1">Uncharacterized protein</fullName>
    </submittedName>
</protein>
<evidence type="ECO:0000313" key="2">
    <source>
        <dbReference type="Proteomes" id="UP001171945"/>
    </source>
</evidence>
<sequence length="359" mass="41483">MYQGIFIDDQKADKHFASLMSTPGKNGLNVKFQQPTELINLANHIVESLPAFVALDYRQKMAQNAYKAEPLAQLLRSYSSENVEKDFPIILISNENEMTGFLNNVTAHNLFDCRFTKQEVADNPVHRKKIWSLVKGYQRMIKKWNKKSERWATFFALNKEERVVVAYQAIRELDKLNAPHQVAQQILRYVIGRQGLLLDKDNVLARLGVAKEGKDVDTLFARLKTDKIIYSGVFSEGWTRWWQHRLWDWEKQCCGESLGNLTARERVACLNEKLGLKLSPAKSRWQNHTDALFAYACDSCHQPTEDQYSVAAYDPLPHTCIRGKRICWKCIETGEFQEQGLEYDNAEEFIVDLILKGEM</sequence>